<dbReference type="Proteomes" id="UP001165378">
    <property type="component" value="Unassembled WGS sequence"/>
</dbReference>
<dbReference type="InterPro" id="IPR009057">
    <property type="entry name" value="Homeodomain-like_sf"/>
</dbReference>
<gene>
    <name evidence="6" type="ORF">LZ495_38770</name>
</gene>
<dbReference type="PANTHER" id="PTHR30055:SF148">
    <property type="entry name" value="TETR-FAMILY TRANSCRIPTIONAL REGULATOR"/>
    <property type="match status" value="1"/>
</dbReference>
<evidence type="ECO:0000313" key="7">
    <source>
        <dbReference type="Proteomes" id="UP001165378"/>
    </source>
</evidence>
<keyword evidence="7" id="KW-1185">Reference proteome</keyword>
<evidence type="ECO:0000256" key="1">
    <source>
        <dbReference type="ARBA" id="ARBA00023015"/>
    </source>
</evidence>
<accession>A0AA41U6L6</accession>
<dbReference type="PROSITE" id="PS50977">
    <property type="entry name" value="HTH_TETR_2"/>
    <property type="match status" value="1"/>
</dbReference>
<keyword evidence="3" id="KW-0804">Transcription</keyword>
<dbReference type="SUPFAM" id="SSF46689">
    <property type="entry name" value="Homeodomain-like"/>
    <property type="match status" value="1"/>
</dbReference>
<dbReference type="PANTHER" id="PTHR30055">
    <property type="entry name" value="HTH-TYPE TRANSCRIPTIONAL REGULATOR RUTR"/>
    <property type="match status" value="1"/>
</dbReference>
<feature type="DNA-binding region" description="H-T-H motif" evidence="4">
    <location>
        <begin position="37"/>
        <end position="56"/>
    </location>
</feature>
<name>A0AA41U6L6_9ACTN</name>
<dbReference type="Pfam" id="PF16859">
    <property type="entry name" value="TetR_C_11"/>
    <property type="match status" value="1"/>
</dbReference>
<comment type="caution">
    <text evidence="6">The sequence shown here is derived from an EMBL/GenBank/DDBJ whole genome shotgun (WGS) entry which is preliminary data.</text>
</comment>
<protein>
    <submittedName>
        <fullName evidence="6">TetR/AcrR family transcriptional regulator</fullName>
    </submittedName>
</protein>
<proteinExistence type="predicted"/>
<keyword evidence="2 4" id="KW-0238">DNA-binding</keyword>
<dbReference type="Gene3D" id="1.10.357.10">
    <property type="entry name" value="Tetracycline Repressor, domain 2"/>
    <property type="match status" value="1"/>
</dbReference>
<dbReference type="InterPro" id="IPR050109">
    <property type="entry name" value="HTH-type_TetR-like_transc_reg"/>
</dbReference>
<dbReference type="GO" id="GO:0003700">
    <property type="term" value="F:DNA-binding transcription factor activity"/>
    <property type="evidence" value="ECO:0007669"/>
    <property type="project" value="TreeGrafter"/>
</dbReference>
<feature type="domain" description="HTH tetR-type" evidence="5">
    <location>
        <begin position="14"/>
        <end position="74"/>
    </location>
</feature>
<dbReference type="SUPFAM" id="SSF48498">
    <property type="entry name" value="Tetracyclin repressor-like, C-terminal domain"/>
    <property type="match status" value="1"/>
</dbReference>
<dbReference type="InterPro" id="IPR036271">
    <property type="entry name" value="Tet_transcr_reg_TetR-rel_C_sf"/>
</dbReference>
<dbReference type="RefSeq" id="WP_235057908.1">
    <property type="nucleotide sequence ID" value="NZ_JAKFHA010000044.1"/>
</dbReference>
<dbReference type="PRINTS" id="PR00455">
    <property type="entry name" value="HTHTETR"/>
</dbReference>
<dbReference type="Pfam" id="PF00440">
    <property type="entry name" value="TetR_N"/>
    <property type="match status" value="1"/>
</dbReference>
<dbReference type="Gene3D" id="1.10.10.60">
    <property type="entry name" value="Homeodomain-like"/>
    <property type="match status" value="1"/>
</dbReference>
<dbReference type="AlphaFoldDB" id="A0AA41U6L6"/>
<evidence type="ECO:0000256" key="2">
    <source>
        <dbReference type="ARBA" id="ARBA00023125"/>
    </source>
</evidence>
<evidence type="ECO:0000256" key="4">
    <source>
        <dbReference type="PROSITE-ProRule" id="PRU00335"/>
    </source>
</evidence>
<dbReference type="InterPro" id="IPR011075">
    <property type="entry name" value="TetR_C"/>
</dbReference>
<evidence type="ECO:0000259" key="5">
    <source>
        <dbReference type="PROSITE" id="PS50977"/>
    </source>
</evidence>
<keyword evidence="1" id="KW-0805">Transcription regulation</keyword>
<evidence type="ECO:0000256" key="3">
    <source>
        <dbReference type="ARBA" id="ARBA00023163"/>
    </source>
</evidence>
<sequence>MATDGPRAGRPRDNRVDAAIVAATRELLAEVGYAGLTMDAVAARAGVGKAAIYRRYSTKPEVAFAAAVHGVDLRPPGDTGSLLGDLTALAEVIVGHLSNPAASRALMSLLGEIGNDPELTRQFLTTFVEPEVAGNAELLQRAVDRGELAEMPDVELFHSAFGGAVMAWLLVHHRPPKGFPERLARFMHAALTGDT</sequence>
<reference evidence="6" key="1">
    <citation type="submission" date="2022-01" db="EMBL/GenBank/DDBJ databases">
        <title>Genome-Based Taxonomic Classification of the Phylum Actinobacteria.</title>
        <authorList>
            <person name="Gao Y."/>
        </authorList>
    </citation>
    <scope>NUCLEOTIDE SEQUENCE</scope>
    <source>
        <strain evidence="6">KLBMP 8922</strain>
    </source>
</reference>
<dbReference type="InterPro" id="IPR001647">
    <property type="entry name" value="HTH_TetR"/>
</dbReference>
<organism evidence="6 7">
    <name type="scientific">Yinghuangia soli</name>
    <dbReference type="NCBI Taxonomy" id="2908204"/>
    <lineage>
        <taxon>Bacteria</taxon>
        <taxon>Bacillati</taxon>
        <taxon>Actinomycetota</taxon>
        <taxon>Actinomycetes</taxon>
        <taxon>Kitasatosporales</taxon>
        <taxon>Streptomycetaceae</taxon>
        <taxon>Yinghuangia</taxon>
    </lineage>
</organism>
<dbReference type="EMBL" id="JAKFHA010000044">
    <property type="protein sequence ID" value="MCF2533132.1"/>
    <property type="molecule type" value="Genomic_DNA"/>
</dbReference>
<dbReference type="GO" id="GO:0000976">
    <property type="term" value="F:transcription cis-regulatory region binding"/>
    <property type="evidence" value="ECO:0007669"/>
    <property type="project" value="TreeGrafter"/>
</dbReference>
<evidence type="ECO:0000313" key="6">
    <source>
        <dbReference type="EMBL" id="MCF2533132.1"/>
    </source>
</evidence>